<dbReference type="InterPro" id="IPR005495">
    <property type="entry name" value="LptG/LptF_permease"/>
</dbReference>
<name>A0A7C3I1I0_9SPIR</name>
<dbReference type="GO" id="GO:0015920">
    <property type="term" value="P:lipopolysaccharide transport"/>
    <property type="evidence" value="ECO:0007669"/>
    <property type="project" value="TreeGrafter"/>
</dbReference>
<dbReference type="PANTHER" id="PTHR33529">
    <property type="entry name" value="SLR0882 PROTEIN-RELATED"/>
    <property type="match status" value="1"/>
</dbReference>
<protein>
    <submittedName>
        <fullName evidence="7">YjgP/YjgQ family permease</fullName>
    </submittedName>
</protein>
<evidence type="ECO:0000256" key="3">
    <source>
        <dbReference type="ARBA" id="ARBA00022692"/>
    </source>
</evidence>
<evidence type="ECO:0000256" key="2">
    <source>
        <dbReference type="ARBA" id="ARBA00022475"/>
    </source>
</evidence>
<keyword evidence="3 6" id="KW-0812">Transmembrane</keyword>
<accession>A0A7C3I1I0</accession>
<keyword evidence="4 6" id="KW-1133">Transmembrane helix</keyword>
<evidence type="ECO:0000256" key="5">
    <source>
        <dbReference type="ARBA" id="ARBA00023136"/>
    </source>
</evidence>
<dbReference type="EMBL" id="DSVL01000254">
    <property type="protein sequence ID" value="HFH29480.1"/>
    <property type="molecule type" value="Genomic_DNA"/>
</dbReference>
<evidence type="ECO:0000256" key="6">
    <source>
        <dbReference type="SAM" id="Phobius"/>
    </source>
</evidence>
<feature type="transmembrane region" description="Helical" evidence="6">
    <location>
        <begin position="98"/>
        <end position="116"/>
    </location>
</feature>
<feature type="transmembrane region" description="Helical" evidence="6">
    <location>
        <begin position="12"/>
        <end position="33"/>
    </location>
</feature>
<feature type="transmembrane region" description="Helical" evidence="6">
    <location>
        <begin position="53"/>
        <end position="77"/>
    </location>
</feature>
<feature type="transmembrane region" description="Helical" evidence="6">
    <location>
        <begin position="297"/>
        <end position="315"/>
    </location>
</feature>
<keyword evidence="2" id="KW-1003">Cell membrane</keyword>
<reference evidence="7" key="1">
    <citation type="journal article" date="2020" name="mSystems">
        <title>Genome- and Community-Level Interaction Insights into Carbon Utilization and Element Cycling Functions of Hydrothermarchaeota in Hydrothermal Sediment.</title>
        <authorList>
            <person name="Zhou Z."/>
            <person name="Liu Y."/>
            <person name="Xu W."/>
            <person name="Pan J."/>
            <person name="Luo Z.H."/>
            <person name="Li M."/>
        </authorList>
    </citation>
    <scope>NUCLEOTIDE SEQUENCE [LARGE SCALE GENOMIC DNA]</scope>
    <source>
        <strain evidence="7">SpSt-503</strain>
    </source>
</reference>
<proteinExistence type="predicted"/>
<evidence type="ECO:0000256" key="4">
    <source>
        <dbReference type="ARBA" id="ARBA00022989"/>
    </source>
</evidence>
<feature type="transmembrane region" description="Helical" evidence="6">
    <location>
        <begin position="273"/>
        <end position="290"/>
    </location>
</feature>
<dbReference type="GO" id="GO:0043190">
    <property type="term" value="C:ATP-binding cassette (ABC) transporter complex"/>
    <property type="evidence" value="ECO:0007669"/>
    <property type="project" value="TreeGrafter"/>
</dbReference>
<dbReference type="PANTHER" id="PTHR33529:SF6">
    <property type="entry name" value="YJGP_YJGQ FAMILY PERMEASE"/>
    <property type="match status" value="1"/>
</dbReference>
<dbReference type="AlphaFoldDB" id="A0A7C3I1I0"/>
<feature type="transmembrane region" description="Helical" evidence="6">
    <location>
        <begin position="327"/>
        <end position="349"/>
    </location>
</feature>
<gene>
    <name evidence="7" type="ORF">ENS59_08210</name>
</gene>
<keyword evidence="5 6" id="KW-0472">Membrane</keyword>
<dbReference type="Pfam" id="PF03739">
    <property type="entry name" value="LptF_LptG"/>
    <property type="match status" value="1"/>
</dbReference>
<evidence type="ECO:0000256" key="1">
    <source>
        <dbReference type="ARBA" id="ARBA00004651"/>
    </source>
</evidence>
<comment type="caution">
    <text evidence="7">The sequence shown here is derived from an EMBL/GenBank/DDBJ whole genome shotgun (WGS) entry which is preliminary data.</text>
</comment>
<evidence type="ECO:0000313" key="7">
    <source>
        <dbReference type="EMBL" id="HFH29480.1"/>
    </source>
</evidence>
<organism evidence="7">
    <name type="scientific">Gracilinema caldarium</name>
    <dbReference type="NCBI Taxonomy" id="215591"/>
    <lineage>
        <taxon>Bacteria</taxon>
        <taxon>Pseudomonadati</taxon>
        <taxon>Spirochaetota</taxon>
        <taxon>Spirochaetia</taxon>
        <taxon>Spirochaetales</taxon>
        <taxon>Breznakiellaceae</taxon>
        <taxon>Gracilinema</taxon>
    </lineage>
</organism>
<sequence length="354" mass="39654">MILHKYILRQIVPIFFAALLFFVLLLSLIDLFANLWKYLSYDAPLSAIGNVMLLYIPKCISYALPISLLFSIAYAFGDLYSKNELTIIFTSGIPLWNAALPVLIIGLCLSVASFFFEDTVVLPTLKAKKALSRTLLHQQATGSNSDVVVKTEEGRLVYVVDFYNDEEQSLNGLIIIERNTEGDLISIIRSRKALWNGSEWSLENPLMYHWNGDAFVASVMGESMHFVEKPDTFRRSAIDVEELPASQAQLYIQDLRQAGLPIISALTDLYKRYAFALTPLIVILLSLSLGGFFKKNVLLMSLLASLISAVVYYVAQMIFTMLAKLSYIPPLAGAWAPVIIFIVIGIIMIRFART</sequence>
<comment type="subcellular location">
    <subcellularLocation>
        <location evidence="1">Cell membrane</location>
        <topology evidence="1">Multi-pass membrane protein</topology>
    </subcellularLocation>
</comment>